<dbReference type="EC" id="2.7.4.16" evidence="2"/>
<dbReference type="Gene3D" id="3.30.1330.10">
    <property type="entry name" value="PurM-like, N-terminal domain"/>
    <property type="match status" value="1"/>
</dbReference>
<dbReference type="SUPFAM" id="SSF56042">
    <property type="entry name" value="PurM C-terminal domain-like"/>
    <property type="match status" value="1"/>
</dbReference>
<dbReference type="CDD" id="cd02194">
    <property type="entry name" value="ThiL"/>
    <property type="match status" value="1"/>
</dbReference>
<feature type="domain" description="PurM-like N-terminal" evidence="3">
    <location>
        <begin position="21"/>
        <end position="134"/>
    </location>
</feature>
<feature type="binding site" evidence="2">
    <location>
        <position position="41"/>
    </location>
    <ligand>
        <name>Mg(2+)</name>
        <dbReference type="ChEBI" id="CHEBI:18420"/>
        <label>2</label>
    </ligand>
</feature>
<comment type="miscellaneous">
    <text evidence="2">Reaction mechanism of ThiL seems to utilize a direct, inline transfer of the gamma-phosphate of ATP to TMP rather than a phosphorylated enzyme intermediate.</text>
</comment>
<dbReference type="RefSeq" id="WP_014714453.1">
    <property type="nucleotide sequence ID" value="NZ_CP011923.2"/>
</dbReference>
<dbReference type="Pfam" id="PF02769">
    <property type="entry name" value="AIRS_C"/>
    <property type="match status" value="1"/>
</dbReference>
<evidence type="ECO:0000313" key="5">
    <source>
        <dbReference type="EMBL" id="AKN88215.1"/>
    </source>
</evidence>
<reference evidence="6" key="3">
    <citation type="journal article" date="2020" name="Int. J. Syst. Evol. Microbiol.">
        <title>Reclassification of Francisella noatunensis subsp. orientalis Ottem et al. 2009 as Francisella orientalis sp. nov., Francisella noatunensis subsp. chilensis subsp. nov. and emended description of Francisella noatunensis.</title>
        <authorList>
            <person name="Ramirez-Paredes J.G."/>
            <person name="Larsson P."/>
            <person name="Thompson K.D."/>
            <person name="Penman D.J."/>
            <person name="Busse H.J."/>
            <person name="Ohrman C."/>
            <person name="Sjodin A."/>
            <person name="Soto E."/>
            <person name="Richards R.H."/>
            <person name="Adams A."/>
            <person name="Colquhoun D.J."/>
        </authorList>
    </citation>
    <scope>NUCLEOTIDE SEQUENCE</scope>
    <source>
        <strain evidence="6">LADL-07285A</strain>
    </source>
</reference>
<dbReference type="HAMAP" id="MF_02128">
    <property type="entry name" value="TMP_kinase"/>
    <property type="match status" value="1"/>
</dbReference>
<feature type="binding site" evidence="2">
    <location>
        <position position="203"/>
    </location>
    <ligand>
        <name>Mg(2+)</name>
        <dbReference type="ChEBI" id="CHEBI:18420"/>
        <label>3</label>
    </ligand>
</feature>
<dbReference type="GeneID" id="45432558"/>
<comment type="function">
    <text evidence="2">Catalyzes the ATP-dependent phosphorylation of thiamine-monophosphate (TMP) to form thiamine-pyrophosphate (TPP), the active form of vitamin B1.</text>
</comment>
<evidence type="ECO:0000259" key="3">
    <source>
        <dbReference type="Pfam" id="PF00586"/>
    </source>
</evidence>
<feature type="binding site" evidence="2">
    <location>
        <position position="304"/>
    </location>
    <ligand>
        <name>substrate</name>
    </ligand>
</feature>
<dbReference type="GO" id="GO:0000287">
    <property type="term" value="F:magnesium ion binding"/>
    <property type="evidence" value="ECO:0007669"/>
    <property type="project" value="UniProtKB-UniRule"/>
</dbReference>
<reference evidence="5" key="2">
    <citation type="submission" date="2017-08" db="EMBL/GenBank/DDBJ databases">
        <title>Complete Genome Sequence of Francisella noatunensis subsp. orientalis strain FNO190.</title>
        <authorList>
            <person name="Pereira F.L."/>
            <person name="Goncalves L.A."/>
            <person name="Guilherme T.C."/>
            <person name="Soares S.C."/>
            <person name="Dorella F.A."/>
            <person name="Carvalho A.F."/>
            <person name="Leibowitz M.P."/>
            <person name="Leal C.A.G."/>
            <person name="Azevedo V.A.C."/>
            <person name="Figueiredo H.C.P."/>
        </authorList>
    </citation>
    <scope>NUCLEOTIDE SEQUENCE</scope>
    <source>
        <strain evidence="5">FNO190</strain>
    </source>
</reference>
<feature type="binding site" evidence="2">
    <location>
        <position position="206"/>
    </location>
    <ligand>
        <name>Mg(2+)</name>
        <dbReference type="ChEBI" id="CHEBI:18420"/>
        <label>5</label>
    </ligand>
</feature>
<feature type="binding site" evidence="2">
    <location>
        <begin position="116"/>
        <end position="117"/>
    </location>
    <ligand>
        <name>ATP</name>
        <dbReference type="ChEBI" id="CHEBI:30616"/>
    </ligand>
</feature>
<dbReference type="InterPro" id="IPR010918">
    <property type="entry name" value="PurM-like_C_dom"/>
</dbReference>
<organism evidence="6 8">
    <name type="scientific">Francisella orientalis</name>
    <dbReference type="NCBI Taxonomy" id="299583"/>
    <lineage>
        <taxon>Bacteria</taxon>
        <taxon>Pseudomonadati</taxon>
        <taxon>Pseudomonadota</taxon>
        <taxon>Gammaproteobacteria</taxon>
        <taxon>Thiotrichales</taxon>
        <taxon>Francisellaceae</taxon>
        <taxon>Francisella</taxon>
    </lineage>
</organism>
<comment type="caution">
    <text evidence="2">Lacks conserved residue(s) required for the propagation of feature annotation.</text>
</comment>
<proteinExistence type="inferred from homology"/>
<dbReference type="SUPFAM" id="SSF55326">
    <property type="entry name" value="PurM N-terminal domain-like"/>
    <property type="match status" value="1"/>
</dbReference>
<keyword evidence="2" id="KW-0460">Magnesium</keyword>
<keyword evidence="2" id="KW-0479">Metal-binding</keyword>
<dbReference type="InterPro" id="IPR036921">
    <property type="entry name" value="PurM-like_N_sf"/>
</dbReference>
<evidence type="ECO:0000313" key="8">
    <source>
        <dbReference type="Proteomes" id="UP000774689"/>
    </source>
</evidence>
<dbReference type="AlphaFoldDB" id="A0AAP7C5D6"/>
<feature type="binding site" evidence="2">
    <location>
        <position position="23"/>
    </location>
    <ligand>
        <name>Mg(2+)</name>
        <dbReference type="ChEBI" id="CHEBI:18420"/>
        <label>4</label>
    </ligand>
</feature>
<dbReference type="Proteomes" id="UP000774689">
    <property type="component" value="Unassembled WGS sequence"/>
</dbReference>
<protein>
    <recommendedName>
        <fullName evidence="2">Thiamine-monophosphate kinase</fullName>
        <shortName evidence="2">TMP kinase</shortName>
        <shortName evidence="2">Thiamine-phosphate kinase</shortName>
        <ecNumber evidence="2">2.7.4.16</ecNumber>
    </recommendedName>
</protein>
<dbReference type="PIRSF" id="PIRSF005303">
    <property type="entry name" value="Thiam_monoph_kin"/>
    <property type="match status" value="1"/>
</dbReference>
<dbReference type="GO" id="GO:0009030">
    <property type="term" value="F:thiamine-phosphate kinase activity"/>
    <property type="evidence" value="ECO:0007669"/>
    <property type="project" value="UniProtKB-UniRule"/>
</dbReference>
<dbReference type="GO" id="GO:0009229">
    <property type="term" value="P:thiamine diphosphate biosynthetic process"/>
    <property type="evidence" value="ECO:0007669"/>
    <property type="project" value="UniProtKB-UniRule"/>
</dbReference>
<keyword evidence="2 6" id="KW-0418">Kinase</keyword>
<evidence type="ECO:0000256" key="1">
    <source>
        <dbReference type="ARBA" id="ARBA00022977"/>
    </source>
</evidence>
<gene>
    <name evidence="2 6" type="primary">thiL</name>
    <name evidence="6" type="ORF">CHQ83_02215</name>
    <name evidence="5" type="ORF">FNO190_0373</name>
</gene>
<feature type="binding site" evidence="2">
    <location>
        <position position="70"/>
    </location>
    <ligand>
        <name>Mg(2+)</name>
        <dbReference type="ChEBI" id="CHEBI:18420"/>
        <label>4</label>
    </ligand>
</feature>
<feature type="binding site" evidence="2">
    <location>
        <position position="70"/>
    </location>
    <ligand>
        <name>Mg(2+)</name>
        <dbReference type="ChEBI" id="CHEBI:18420"/>
        <label>3</label>
    </ligand>
</feature>
<dbReference type="PANTHER" id="PTHR30270">
    <property type="entry name" value="THIAMINE-MONOPHOSPHATE KINASE"/>
    <property type="match status" value="1"/>
</dbReference>
<feature type="binding site" evidence="2">
    <location>
        <position position="23"/>
    </location>
    <ligand>
        <name>Mg(2+)</name>
        <dbReference type="ChEBI" id="CHEBI:18420"/>
        <label>3</label>
    </ligand>
</feature>
<dbReference type="InterPro" id="IPR006283">
    <property type="entry name" value="ThiL-like"/>
</dbReference>
<comment type="catalytic activity">
    <reaction evidence="2">
        <text>thiamine phosphate + ATP = thiamine diphosphate + ADP</text>
        <dbReference type="Rhea" id="RHEA:15913"/>
        <dbReference type="ChEBI" id="CHEBI:30616"/>
        <dbReference type="ChEBI" id="CHEBI:37575"/>
        <dbReference type="ChEBI" id="CHEBI:58937"/>
        <dbReference type="ChEBI" id="CHEBI:456216"/>
        <dbReference type="EC" id="2.7.4.16"/>
    </reaction>
</comment>
<feature type="binding site" evidence="2">
    <location>
        <position position="41"/>
    </location>
    <ligand>
        <name>Mg(2+)</name>
        <dbReference type="ChEBI" id="CHEBI:18420"/>
        <label>1</label>
    </ligand>
</feature>
<evidence type="ECO:0000313" key="7">
    <source>
        <dbReference type="Proteomes" id="UP000035930"/>
    </source>
</evidence>
<dbReference type="EMBL" id="CP011923">
    <property type="protein sequence ID" value="AKN88215.1"/>
    <property type="molecule type" value="Genomic_DNA"/>
</dbReference>
<dbReference type="EMBL" id="QPQM01000001">
    <property type="protein sequence ID" value="NIY56247.1"/>
    <property type="molecule type" value="Genomic_DNA"/>
</dbReference>
<dbReference type="PANTHER" id="PTHR30270:SF0">
    <property type="entry name" value="THIAMINE-MONOPHOSPHATE KINASE"/>
    <property type="match status" value="1"/>
</dbReference>
<keyword evidence="2" id="KW-0067">ATP-binding</keyword>
<keyword evidence="7" id="KW-1185">Reference proteome</keyword>
<feature type="binding site" evidence="2">
    <location>
        <position position="205"/>
    </location>
    <ligand>
        <name>ATP</name>
        <dbReference type="ChEBI" id="CHEBI:30616"/>
    </ligand>
</feature>
<keyword evidence="2 6" id="KW-0808">Transferase</keyword>
<dbReference type="NCBIfam" id="TIGR01379">
    <property type="entry name" value="thiL"/>
    <property type="match status" value="1"/>
</dbReference>
<dbReference type="GO" id="GO:0009228">
    <property type="term" value="P:thiamine biosynthetic process"/>
    <property type="evidence" value="ECO:0007669"/>
    <property type="project" value="UniProtKB-KW"/>
</dbReference>
<feature type="binding site" evidence="2">
    <location>
        <position position="39"/>
    </location>
    <ligand>
        <name>Mg(2+)</name>
        <dbReference type="ChEBI" id="CHEBI:18420"/>
        <label>4</label>
    </ligand>
</feature>
<dbReference type="Pfam" id="PF00586">
    <property type="entry name" value="AIRS"/>
    <property type="match status" value="1"/>
</dbReference>
<reference evidence="7" key="1">
    <citation type="submission" date="2015-02" db="EMBL/GenBank/DDBJ databases">
        <title>Complete genome sequence of Francisella noatunensis subsp. orientalis FNO190 isolated from farm-raised Nile tilapia in Brazil.</title>
        <authorList>
            <person name="Figueiredo H.C.P."/>
            <person name="Leal C.A.G."/>
            <person name="Pereira F.L."/>
            <person name="Soares S.C."/>
            <person name="Goncalves L.A."/>
            <person name="Dorella F.A."/>
            <person name="Carvalho A.F."/>
            <person name="Azevedo V.A.C."/>
        </authorList>
    </citation>
    <scope>NUCLEOTIDE SEQUENCE [LARGE SCALE GENOMIC DNA]</scope>
    <source>
        <strain evidence="7">FNO190</strain>
    </source>
</reference>
<keyword evidence="1 2" id="KW-0784">Thiamine biosynthesis</keyword>
<dbReference type="Proteomes" id="UP000035930">
    <property type="component" value="Chromosome"/>
</dbReference>
<feature type="binding site" evidence="2">
    <location>
        <position position="70"/>
    </location>
    <ligand>
        <name>Mg(2+)</name>
        <dbReference type="ChEBI" id="CHEBI:18420"/>
        <label>2</label>
    </ligand>
</feature>
<sequence>MIQEDKIIKALQAASADGFIGDDAAVLPNLNGSNRYVISKDLLIEDVHFRTSYFSPEDLAHKALHVNLSDIAAMGAEPLYILCEISIPSRLQDYAPKFLNSLTAKCQNAGVTLIGGDTTASKERLFINITAIGTAPESNIKYRNGAQASDLICIIGNLGFAHLGLEQSLTTDTKYINSFLHPEAKIKEGIWLGKLRAVNSMMDISDGLYIDLKRLASSAGKHAVLDIDLLQNHLRLNVSVQVALEGGEDYGLLVTIHQDAFEELSHRFMESFGYGLKVVGHITDGDGLSFKQNSKPVEITVNHFAHFGERL</sequence>
<dbReference type="GO" id="GO:0005524">
    <property type="term" value="F:ATP binding"/>
    <property type="evidence" value="ECO:0007669"/>
    <property type="project" value="UniProtKB-UniRule"/>
</dbReference>
<evidence type="ECO:0000313" key="6">
    <source>
        <dbReference type="EMBL" id="NIY56247.1"/>
    </source>
</evidence>
<dbReference type="InterPro" id="IPR016188">
    <property type="entry name" value="PurM-like_N"/>
</dbReference>
<feature type="domain" description="PurM-like C-terminal" evidence="4">
    <location>
        <begin position="185"/>
        <end position="290"/>
    </location>
</feature>
<feature type="binding site" evidence="2">
    <location>
        <position position="117"/>
    </location>
    <ligand>
        <name>Mg(2+)</name>
        <dbReference type="ChEBI" id="CHEBI:18420"/>
        <label>1</label>
    </ligand>
</feature>
<feature type="binding site" evidence="2">
    <location>
        <position position="48"/>
    </location>
    <ligand>
        <name>substrate</name>
    </ligand>
</feature>
<feature type="binding site" evidence="2">
    <location>
        <position position="248"/>
    </location>
    <ligand>
        <name>substrate</name>
    </ligand>
</feature>
<comment type="similarity">
    <text evidence="2">Belongs to the thiamine-monophosphate kinase family.</text>
</comment>
<feature type="binding site" evidence="2">
    <location>
        <position position="143"/>
    </location>
    <ligand>
        <name>ATP</name>
        <dbReference type="ChEBI" id="CHEBI:30616"/>
    </ligand>
</feature>
<accession>A0AAP7C5D6</accession>
<name>A0AAP7C5D6_9GAMM</name>
<evidence type="ECO:0000256" key="2">
    <source>
        <dbReference type="HAMAP-Rule" id="MF_02128"/>
    </source>
</evidence>
<keyword evidence="2" id="KW-0547">Nucleotide-binding</keyword>
<dbReference type="Gene3D" id="3.90.650.10">
    <property type="entry name" value="PurM-like C-terminal domain"/>
    <property type="match status" value="1"/>
</dbReference>
<dbReference type="InterPro" id="IPR036676">
    <property type="entry name" value="PurM-like_C_sf"/>
</dbReference>
<evidence type="ECO:0000259" key="4">
    <source>
        <dbReference type="Pfam" id="PF02769"/>
    </source>
</evidence>
<comment type="pathway">
    <text evidence="2">Cofactor biosynthesis; thiamine diphosphate biosynthesis; thiamine diphosphate from thiamine phosphate: step 1/1.</text>
</comment>